<dbReference type="EMBL" id="QZEY01000024">
    <property type="protein sequence ID" value="RJL21744.1"/>
    <property type="molecule type" value="Genomic_DNA"/>
</dbReference>
<name>A0A3A4A114_9ACTN</name>
<accession>A0A3A4A114</accession>
<feature type="compositionally biased region" description="Basic and acidic residues" evidence="1">
    <location>
        <begin position="337"/>
        <end position="346"/>
    </location>
</feature>
<dbReference type="Gene3D" id="6.10.250.660">
    <property type="match status" value="3"/>
</dbReference>
<dbReference type="Proteomes" id="UP000265768">
    <property type="component" value="Unassembled WGS sequence"/>
</dbReference>
<proteinExistence type="predicted"/>
<dbReference type="InterPro" id="IPR019933">
    <property type="entry name" value="DivIVA_domain"/>
</dbReference>
<feature type="compositionally biased region" description="Basic and acidic residues" evidence="1">
    <location>
        <begin position="311"/>
        <end position="320"/>
    </location>
</feature>
<dbReference type="NCBIfam" id="TIGR03544">
    <property type="entry name" value="DivI1A_domain"/>
    <property type="match status" value="3"/>
</dbReference>
<evidence type="ECO:0000313" key="3">
    <source>
        <dbReference type="Proteomes" id="UP000265768"/>
    </source>
</evidence>
<comment type="caution">
    <text evidence="2">The sequence shown here is derived from an EMBL/GenBank/DDBJ whole genome shotgun (WGS) entry which is preliminary data.</text>
</comment>
<keyword evidence="3" id="KW-1185">Reference proteome</keyword>
<evidence type="ECO:0000256" key="1">
    <source>
        <dbReference type="SAM" id="MobiDB-lite"/>
    </source>
</evidence>
<dbReference type="AlphaFoldDB" id="A0A3A4A114"/>
<reference evidence="2 3" key="1">
    <citation type="submission" date="2018-09" db="EMBL/GenBank/DDBJ databases">
        <title>YIM 75507 draft genome.</title>
        <authorList>
            <person name="Tang S."/>
            <person name="Feng Y."/>
        </authorList>
    </citation>
    <scope>NUCLEOTIDE SEQUENCE [LARGE SCALE GENOMIC DNA]</scope>
    <source>
        <strain evidence="2 3">YIM 75507</strain>
    </source>
</reference>
<feature type="compositionally biased region" description="Basic and acidic residues" evidence="1">
    <location>
        <begin position="275"/>
        <end position="295"/>
    </location>
</feature>
<organism evidence="2 3">
    <name type="scientific">Bailinhaonella thermotolerans</name>
    <dbReference type="NCBI Taxonomy" id="1070861"/>
    <lineage>
        <taxon>Bacteria</taxon>
        <taxon>Bacillati</taxon>
        <taxon>Actinomycetota</taxon>
        <taxon>Actinomycetes</taxon>
        <taxon>Streptosporangiales</taxon>
        <taxon>Streptosporangiaceae</taxon>
        <taxon>Bailinhaonella</taxon>
    </lineage>
</organism>
<sequence length="546" mass="58622">MKTLACRAREHQNVRVHRFPRVTLIRPGYDVDEVDRFIHRILATLGRAPLEGPAVTAQDVRDVRFKVRMGGYNEMAVDFALEAFIVALEARAADPAVPGARPPAARQAIEAAPAPGPRHPDAPPYPRPPRALTRGSAGPTDAPPYPPYPRVRPGDEAALAARDPWPMPPAESDDPTGAGAWRHRHPESWEGDEDTWRPRRAAGPEDTGATPASPASAVRPAPAAPAEDEAEMTDVIPAATEMPGRGADRRTGARTPDPAGAGSFWSSRAEEAEDREAAGSRPEPRKEPRPARAEAEPATGRKSTGTGWADAVREAAERQAARPRMGDLPPADAGDEPGERRARAVPEPRPAPPATAPDARDEDDAAEPAEKPGAGAGWPVPPADAGDEVRVGRGPRWPVPPEEDADETPRRGTPGWAAATPRTDELVARPAAAVETGARMRPDPLLRGANAGGAAREQVERRVARVEGVKFSLRRLGMGYDEREVDEFLDRVADTLRGTAERPLTAEDVRGVKFSTTVIRVGYAVPDVDAFMTEVAEMLEDHPEPR</sequence>
<feature type="compositionally biased region" description="Low complexity" evidence="1">
    <location>
        <begin position="209"/>
        <end position="225"/>
    </location>
</feature>
<feature type="compositionally biased region" description="Pro residues" evidence="1">
    <location>
        <begin position="114"/>
        <end position="129"/>
    </location>
</feature>
<feature type="region of interest" description="Disordered" evidence="1">
    <location>
        <begin position="111"/>
        <end position="418"/>
    </location>
</feature>
<gene>
    <name evidence="2" type="ORF">D5H75_37060</name>
</gene>
<protein>
    <submittedName>
        <fullName evidence="2">DivIVA domain-containing protein</fullName>
    </submittedName>
</protein>
<evidence type="ECO:0000313" key="2">
    <source>
        <dbReference type="EMBL" id="RJL21744.1"/>
    </source>
</evidence>
<feature type="compositionally biased region" description="Pro residues" evidence="1">
    <location>
        <begin position="141"/>
        <end position="150"/>
    </location>
</feature>